<sequence length="301" mass="32460">MADLAEGEVQDVGHHVLGRIMQRAFGVSAKVTAEKREELARSRLGLPGPDTAAHPHSTGADNSVTAVQESCVEGFSEHPIFKAAGAEGAPSEEADMPTQPTAVQCATISDEPSDIEWDAISERLDQIDQAQQAKTEAHARMHRMVDDCEELLGTNRRSRALVDSRSPWSPEQRAEAIQLCIEHRHGMSPAGDPDTAPVPAASVGGDSDGCLRGTLTKVVTEDGKLVAVVRKGNMAAKEPPAVRDFVTMAGFVVADVPALGDCWMWVVAAELGEDWMAFEYNGMKLHNMKLRDNRQSGSDIR</sequence>
<feature type="region of interest" description="Disordered" evidence="1">
    <location>
        <begin position="41"/>
        <end position="61"/>
    </location>
</feature>
<dbReference type="AlphaFoldDB" id="A0AAE0G578"/>
<dbReference type="EMBL" id="LGRX02009378">
    <property type="protein sequence ID" value="KAK3271781.1"/>
    <property type="molecule type" value="Genomic_DNA"/>
</dbReference>
<reference evidence="2 3" key="1">
    <citation type="journal article" date="2015" name="Genome Biol. Evol.">
        <title>Comparative Genomics of a Bacterivorous Green Alga Reveals Evolutionary Causalities and Consequences of Phago-Mixotrophic Mode of Nutrition.</title>
        <authorList>
            <person name="Burns J.A."/>
            <person name="Paasch A."/>
            <person name="Narechania A."/>
            <person name="Kim E."/>
        </authorList>
    </citation>
    <scope>NUCLEOTIDE SEQUENCE [LARGE SCALE GENOMIC DNA]</scope>
    <source>
        <strain evidence="2 3">PLY_AMNH</strain>
    </source>
</reference>
<protein>
    <submittedName>
        <fullName evidence="2">Uncharacterized protein</fullName>
    </submittedName>
</protein>
<evidence type="ECO:0000256" key="1">
    <source>
        <dbReference type="SAM" id="MobiDB-lite"/>
    </source>
</evidence>
<organism evidence="2 3">
    <name type="scientific">Cymbomonas tetramitiformis</name>
    <dbReference type="NCBI Taxonomy" id="36881"/>
    <lineage>
        <taxon>Eukaryota</taxon>
        <taxon>Viridiplantae</taxon>
        <taxon>Chlorophyta</taxon>
        <taxon>Pyramimonadophyceae</taxon>
        <taxon>Pyramimonadales</taxon>
        <taxon>Pyramimonadaceae</taxon>
        <taxon>Cymbomonas</taxon>
    </lineage>
</organism>
<proteinExistence type="predicted"/>
<name>A0AAE0G578_9CHLO</name>
<dbReference type="Proteomes" id="UP001190700">
    <property type="component" value="Unassembled WGS sequence"/>
</dbReference>
<accession>A0AAE0G578</accession>
<evidence type="ECO:0000313" key="3">
    <source>
        <dbReference type="Proteomes" id="UP001190700"/>
    </source>
</evidence>
<evidence type="ECO:0000313" key="2">
    <source>
        <dbReference type="EMBL" id="KAK3271781.1"/>
    </source>
</evidence>
<comment type="caution">
    <text evidence="2">The sequence shown here is derived from an EMBL/GenBank/DDBJ whole genome shotgun (WGS) entry which is preliminary data.</text>
</comment>
<keyword evidence="3" id="KW-1185">Reference proteome</keyword>
<gene>
    <name evidence="2" type="ORF">CYMTET_19896</name>
</gene>